<feature type="transmembrane region" description="Helical" evidence="1">
    <location>
        <begin position="46"/>
        <end position="63"/>
    </location>
</feature>
<dbReference type="EMBL" id="CCKQ01012546">
    <property type="protein sequence ID" value="CDW84179.1"/>
    <property type="molecule type" value="Genomic_DNA"/>
</dbReference>
<dbReference type="InParanoid" id="A0A078APT8"/>
<keyword evidence="1" id="KW-0472">Membrane</keyword>
<evidence type="ECO:0000256" key="1">
    <source>
        <dbReference type="SAM" id="Phobius"/>
    </source>
</evidence>
<feature type="transmembrane region" description="Helical" evidence="1">
    <location>
        <begin position="118"/>
        <end position="137"/>
    </location>
</feature>
<dbReference type="AlphaFoldDB" id="A0A078APT8"/>
<keyword evidence="1" id="KW-0812">Transmembrane</keyword>
<keyword evidence="1" id="KW-1133">Transmembrane helix</keyword>
<protein>
    <submittedName>
        <fullName evidence="2">Uncharacterized protein</fullName>
    </submittedName>
</protein>
<organism evidence="2 3">
    <name type="scientific">Stylonychia lemnae</name>
    <name type="common">Ciliate</name>
    <dbReference type="NCBI Taxonomy" id="5949"/>
    <lineage>
        <taxon>Eukaryota</taxon>
        <taxon>Sar</taxon>
        <taxon>Alveolata</taxon>
        <taxon>Ciliophora</taxon>
        <taxon>Intramacronucleata</taxon>
        <taxon>Spirotrichea</taxon>
        <taxon>Stichotrichia</taxon>
        <taxon>Sporadotrichida</taxon>
        <taxon>Oxytrichidae</taxon>
        <taxon>Stylonychinae</taxon>
        <taxon>Stylonychia</taxon>
    </lineage>
</organism>
<feature type="transmembrane region" description="Helical" evidence="1">
    <location>
        <begin position="12"/>
        <end position="34"/>
    </location>
</feature>
<sequence>MIATHKQPIVYQISNVAATFAHSAALLFNIQMILTTETYLEKTLNVLQIFIGSLQIMISLYNYNFQKRVRKLSQERASLILNYLIKMSVIILIGFAAIGLSISHLISKDQDSSSTANYMSLLLIVVVFDLLSAGLLVNQRVKISRRLNKFSKLSPSIDEMELYAEVAQSLYQEEIEHQKLSPLKSKGSSKIELNTQIILTLNYGG</sequence>
<evidence type="ECO:0000313" key="2">
    <source>
        <dbReference type="EMBL" id="CDW84179.1"/>
    </source>
</evidence>
<accession>A0A078APT8</accession>
<proteinExistence type="predicted"/>
<name>A0A078APT8_STYLE</name>
<evidence type="ECO:0000313" key="3">
    <source>
        <dbReference type="Proteomes" id="UP000039865"/>
    </source>
</evidence>
<dbReference type="Proteomes" id="UP000039865">
    <property type="component" value="Unassembled WGS sequence"/>
</dbReference>
<reference evidence="2 3" key="1">
    <citation type="submission" date="2014-06" db="EMBL/GenBank/DDBJ databases">
        <authorList>
            <person name="Swart Estienne"/>
        </authorList>
    </citation>
    <scope>NUCLEOTIDE SEQUENCE [LARGE SCALE GENOMIC DNA]</scope>
    <source>
        <strain evidence="2 3">130c</strain>
    </source>
</reference>
<keyword evidence="3" id="KW-1185">Reference proteome</keyword>
<gene>
    <name evidence="2" type="primary">Contig13053.g13923</name>
    <name evidence="2" type="ORF">STYLEM_13236</name>
</gene>
<feature type="transmembrane region" description="Helical" evidence="1">
    <location>
        <begin position="83"/>
        <end position="106"/>
    </location>
</feature>